<dbReference type="InterPro" id="IPR011738">
    <property type="entry name" value="Phage_CHP"/>
</dbReference>
<sequence length="188" mass="19923">MIPIFISGPAVEPVTLGEMKAYLRVDDDDVTQDDLVAGLVKAARLMVEAASRRGLIEQRWRGGLGCWPAGGAVLLPISPLIAVDRITVADLSGGTSEVPADAFETDALCDPPRILVGDAAQPGKTRNGISIELRAGYGTAPEAVPATLKLAIRILVAHWFENRGDAIGEQILPPEALALVAPFQRVRI</sequence>
<gene>
    <name evidence="1" type="ORF">H0S73_18275</name>
</gene>
<dbReference type="CDD" id="cd08054">
    <property type="entry name" value="gp6"/>
    <property type="match status" value="1"/>
</dbReference>
<organism evidence="1 2">
    <name type="scientific">Microvirga mediterraneensis</name>
    <dbReference type="NCBI Taxonomy" id="2754695"/>
    <lineage>
        <taxon>Bacteria</taxon>
        <taxon>Pseudomonadati</taxon>
        <taxon>Pseudomonadota</taxon>
        <taxon>Alphaproteobacteria</taxon>
        <taxon>Hyphomicrobiales</taxon>
        <taxon>Methylobacteriaceae</taxon>
        <taxon>Microvirga</taxon>
    </lineage>
</organism>
<keyword evidence="2" id="KW-1185">Reference proteome</keyword>
<name>A0A838BRM8_9HYPH</name>
<protein>
    <recommendedName>
        <fullName evidence="3">Phage gp6-like head-tail connector protein</fullName>
    </recommendedName>
</protein>
<evidence type="ECO:0008006" key="3">
    <source>
        <dbReference type="Google" id="ProtNLM"/>
    </source>
</evidence>
<comment type="caution">
    <text evidence="1">The sequence shown here is derived from an EMBL/GenBank/DDBJ whole genome shotgun (WGS) entry which is preliminary data.</text>
</comment>
<proteinExistence type="predicted"/>
<accession>A0A838BRM8</accession>
<evidence type="ECO:0000313" key="1">
    <source>
        <dbReference type="EMBL" id="MBA1158058.1"/>
    </source>
</evidence>
<dbReference type="AlphaFoldDB" id="A0A838BRM8"/>
<reference evidence="1 2" key="1">
    <citation type="submission" date="2020-07" db="EMBL/GenBank/DDBJ databases">
        <title>Draft genome and description of Microvirga mediterraneensis Marseille-Q2068 sp. nov.</title>
        <authorList>
            <person name="Boxberger M."/>
        </authorList>
    </citation>
    <scope>NUCLEOTIDE SEQUENCE [LARGE SCALE GENOMIC DNA]</scope>
    <source>
        <strain evidence="1 2">Marseille-Q2068</strain>
    </source>
</reference>
<dbReference type="Proteomes" id="UP000572984">
    <property type="component" value="Unassembled WGS sequence"/>
</dbReference>
<dbReference type="NCBIfam" id="TIGR02215">
    <property type="entry name" value="phage_chp_gp8"/>
    <property type="match status" value="1"/>
</dbReference>
<dbReference type="Gene3D" id="1.10.3230.30">
    <property type="entry name" value="Phage gp6-like head-tail connector protein"/>
    <property type="match status" value="1"/>
</dbReference>
<dbReference type="RefSeq" id="WP_181053485.1">
    <property type="nucleotide sequence ID" value="NZ_JACDXJ010000001.1"/>
</dbReference>
<evidence type="ECO:0000313" key="2">
    <source>
        <dbReference type="Proteomes" id="UP000572984"/>
    </source>
</evidence>
<dbReference type="EMBL" id="JACDXJ010000001">
    <property type="protein sequence ID" value="MBA1158058.1"/>
    <property type="molecule type" value="Genomic_DNA"/>
</dbReference>